<feature type="compositionally biased region" description="Polar residues" evidence="3">
    <location>
        <begin position="500"/>
        <end position="510"/>
    </location>
</feature>
<dbReference type="Pfam" id="PF00249">
    <property type="entry name" value="Myb_DNA-binding"/>
    <property type="match status" value="2"/>
</dbReference>
<accession>A0A811NZ74</accession>
<name>A0A811NZ74_9POAL</name>
<feature type="compositionally biased region" description="Basic and acidic residues" evidence="3">
    <location>
        <begin position="1"/>
        <end position="14"/>
    </location>
</feature>
<dbReference type="InterPro" id="IPR001005">
    <property type="entry name" value="SANT/Myb"/>
</dbReference>
<dbReference type="EMBL" id="CAJGYO010000005">
    <property type="protein sequence ID" value="CAD6233624.1"/>
    <property type="molecule type" value="Genomic_DNA"/>
</dbReference>
<dbReference type="SMART" id="SM00717">
    <property type="entry name" value="SANT"/>
    <property type="match status" value="2"/>
</dbReference>
<keyword evidence="1" id="KW-0677">Repeat</keyword>
<dbReference type="GO" id="GO:0000978">
    <property type="term" value="F:RNA polymerase II cis-regulatory region sequence-specific DNA binding"/>
    <property type="evidence" value="ECO:0007669"/>
    <property type="project" value="TreeGrafter"/>
</dbReference>
<feature type="domain" description="Myb-like" evidence="4">
    <location>
        <begin position="97"/>
        <end position="135"/>
    </location>
</feature>
<dbReference type="PANTHER" id="PTHR45614:SF266">
    <property type="entry name" value="TRANSCRIPTION FACTOR MYB3R-4"/>
    <property type="match status" value="1"/>
</dbReference>
<dbReference type="InterPro" id="IPR009057">
    <property type="entry name" value="Homeodomain-like_sf"/>
</dbReference>
<dbReference type="CDD" id="cd00167">
    <property type="entry name" value="SANT"/>
    <property type="match status" value="2"/>
</dbReference>
<feature type="compositionally biased region" description="Polar residues" evidence="3">
    <location>
        <begin position="531"/>
        <end position="543"/>
    </location>
</feature>
<dbReference type="InterPro" id="IPR050560">
    <property type="entry name" value="MYB_TF"/>
</dbReference>
<proteinExistence type="predicted"/>
<dbReference type="PROSITE" id="PS51294">
    <property type="entry name" value="HTH_MYB"/>
    <property type="match status" value="2"/>
</dbReference>
<dbReference type="AlphaFoldDB" id="A0A811NZ74"/>
<dbReference type="InterPro" id="IPR017930">
    <property type="entry name" value="Myb_dom"/>
</dbReference>
<evidence type="ECO:0000259" key="5">
    <source>
        <dbReference type="PROSITE" id="PS51294"/>
    </source>
</evidence>
<evidence type="ECO:0000313" key="7">
    <source>
        <dbReference type="Proteomes" id="UP000604825"/>
    </source>
</evidence>
<comment type="caution">
    <text evidence="6">The sequence shown here is derived from an EMBL/GenBank/DDBJ whole genome shotgun (WGS) entry which is preliminary data.</text>
</comment>
<dbReference type="GO" id="GO:0000981">
    <property type="term" value="F:DNA-binding transcription factor activity, RNA polymerase II-specific"/>
    <property type="evidence" value="ECO:0007669"/>
    <property type="project" value="TreeGrafter"/>
</dbReference>
<gene>
    <name evidence="6" type="ORF">NCGR_LOCUS22940</name>
</gene>
<feature type="domain" description="HTH myb-type" evidence="5">
    <location>
        <begin position="101"/>
        <end position="133"/>
    </location>
</feature>
<evidence type="ECO:0000259" key="4">
    <source>
        <dbReference type="PROSITE" id="PS50090"/>
    </source>
</evidence>
<evidence type="ECO:0000313" key="6">
    <source>
        <dbReference type="EMBL" id="CAD6233624.1"/>
    </source>
</evidence>
<feature type="region of interest" description="Disordered" evidence="3">
    <location>
        <begin position="1"/>
        <end position="39"/>
    </location>
</feature>
<organism evidence="6 7">
    <name type="scientific">Miscanthus lutarioriparius</name>
    <dbReference type="NCBI Taxonomy" id="422564"/>
    <lineage>
        <taxon>Eukaryota</taxon>
        <taxon>Viridiplantae</taxon>
        <taxon>Streptophyta</taxon>
        <taxon>Embryophyta</taxon>
        <taxon>Tracheophyta</taxon>
        <taxon>Spermatophyta</taxon>
        <taxon>Magnoliopsida</taxon>
        <taxon>Liliopsida</taxon>
        <taxon>Poales</taxon>
        <taxon>Poaceae</taxon>
        <taxon>PACMAD clade</taxon>
        <taxon>Panicoideae</taxon>
        <taxon>Andropogonodae</taxon>
        <taxon>Andropogoneae</taxon>
        <taxon>Saccharinae</taxon>
        <taxon>Miscanthus</taxon>
    </lineage>
</organism>
<feature type="compositionally biased region" description="Polar residues" evidence="3">
    <location>
        <begin position="689"/>
        <end position="703"/>
    </location>
</feature>
<keyword evidence="7" id="KW-1185">Reference proteome</keyword>
<evidence type="ECO:0000256" key="1">
    <source>
        <dbReference type="ARBA" id="ARBA00022737"/>
    </source>
</evidence>
<feature type="region of interest" description="Disordered" evidence="3">
    <location>
        <begin position="670"/>
        <end position="712"/>
    </location>
</feature>
<dbReference type="SUPFAM" id="SSF46689">
    <property type="entry name" value="Homeodomain-like"/>
    <property type="match status" value="1"/>
</dbReference>
<dbReference type="Proteomes" id="UP000604825">
    <property type="component" value="Unassembled WGS sequence"/>
</dbReference>
<protein>
    <submittedName>
        <fullName evidence="6">Uncharacterized protein</fullName>
    </submittedName>
</protein>
<dbReference type="PANTHER" id="PTHR45614">
    <property type="entry name" value="MYB PROTEIN-RELATED"/>
    <property type="match status" value="1"/>
</dbReference>
<feature type="compositionally biased region" description="Basic and acidic residues" evidence="3">
    <location>
        <begin position="671"/>
        <end position="688"/>
    </location>
</feature>
<sequence length="712" mass="78592">MPSDKAKAPKKGGEDPGIPPAPCEGEISHEPQRQRSLNGWQKVLNPELVKGPWSKEEDEIIVQMVNKYGPKKWSAIAQALPGRIGKQCRERWHNHLNPAINKEAWTQEEEITLIHAHRIYGNKWAELTKFLPGSKEKVDSYISSGLLSEVPCLPLIEYPAQCDSLSAMDQQNNGDSGCSAQNTSMALSSDLQVNLDANKREAKDSHSSLCQGACYPSTKAVGSVLPDENHHVPSSFSQRMDLQMDMDEGSGNSMFADDQTLCSTSNQEKSMVPFVVAQEMPVSVLSSVSSAEQKLHLISDAESLKSELWKDVSLQTLISGDTIDPDASSRLNHPDASKMDTNFLTQAYTLYTSNPSSVMETVYEPMPLETISPLLNVQMSTDAEEPVATTAKEQLSKDIETMPDEKKGEGALFYEPPRFPGLDVPFISCDLVTSADLQEFSPLGIRQWMRSTMNVPTPLRLWGSPTHDESPDLLKSAAESFPCTPSIMKKRQRDKKLEFSNINKENSDGASEQAKDPQNAGNKRLVEEQRSSPNVANPNTDLQDNIQPVRILVEHSSNNLVAADHGAKPSCKEVICSKSKPTELLVEKSSPCINADYEYVNLLADTPGVKRGLESPSAWKSPWYIDMHMHFQGFVSPADRTYDALGLVKHLSKHSAAAAVEACEVLASGDRTSDKENKDNTDGKEPVTRKSQTKIMRTVSAQKLASKRQQYH</sequence>
<dbReference type="GO" id="GO:0005634">
    <property type="term" value="C:nucleus"/>
    <property type="evidence" value="ECO:0007669"/>
    <property type="project" value="TreeGrafter"/>
</dbReference>
<feature type="region of interest" description="Disordered" evidence="3">
    <location>
        <begin position="484"/>
        <end position="543"/>
    </location>
</feature>
<dbReference type="PROSITE" id="PS50090">
    <property type="entry name" value="MYB_LIKE"/>
    <property type="match status" value="2"/>
</dbReference>
<dbReference type="Gene3D" id="1.10.10.60">
    <property type="entry name" value="Homeodomain-like"/>
    <property type="match status" value="2"/>
</dbReference>
<dbReference type="OrthoDB" id="2143914at2759"/>
<feature type="domain" description="HTH myb-type" evidence="5">
    <location>
        <begin position="45"/>
        <end position="100"/>
    </location>
</feature>
<evidence type="ECO:0000256" key="2">
    <source>
        <dbReference type="ARBA" id="ARBA00023125"/>
    </source>
</evidence>
<keyword evidence="2" id="KW-0238">DNA-binding</keyword>
<feature type="domain" description="Myb-like" evidence="4">
    <location>
        <begin position="45"/>
        <end position="96"/>
    </location>
</feature>
<reference evidence="6" key="1">
    <citation type="submission" date="2020-10" db="EMBL/GenBank/DDBJ databases">
        <authorList>
            <person name="Han B."/>
            <person name="Lu T."/>
            <person name="Zhao Q."/>
            <person name="Huang X."/>
            <person name="Zhao Y."/>
        </authorList>
    </citation>
    <scope>NUCLEOTIDE SEQUENCE</scope>
</reference>
<dbReference type="FunFam" id="1.10.10.60:FF:000010">
    <property type="entry name" value="Transcriptional activator Myb isoform A"/>
    <property type="match status" value="1"/>
</dbReference>
<evidence type="ECO:0000256" key="3">
    <source>
        <dbReference type="SAM" id="MobiDB-lite"/>
    </source>
</evidence>